<feature type="binding site" evidence="8">
    <location>
        <position position="166"/>
    </location>
    <ligand>
        <name>Zn(2+)</name>
        <dbReference type="ChEBI" id="CHEBI:29105"/>
        <label>1</label>
    </ligand>
</feature>
<keyword evidence="2 9" id="KW-0031">Aminopeptidase</keyword>
<proteinExistence type="inferred from homology"/>
<keyword evidence="5 9" id="KW-0378">Hydrolase</keyword>
<keyword evidence="4 8" id="KW-0479">Metal-binding</keyword>
<evidence type="ECO:0000256" key="4">
    <source>
        <dbReference type="ARBA" id="ARBA00022723"/>
    </source>
</evidence>
<dbReference type="OrthoDB" id="9772053at2"/>
<name>A0A160SXC8_9CHLR</name>
<evidence type="ECO:0000313" key="9">
    <source>
        <dbReference type="EMBL" id="CUS01931.1"/>
    </source>
</evidence>
<organism evidence="9 10">
    <name type="scientific">Candidatus Promineifilum breve</name>
    <dbReference type="NCBI Taxonomy" id="1806508"/>
    <lineage>
        <taxon>Bacteria</taxon>
        <taxon>Bacillati</taxon>
        <taxon>Chloroflexota</taxon>
        <taxon>Ardenticatenia</taxon>
        <taxon>Candidatus Promineifilales</taxon>
        <taxon>Candidatus Promineifilaceae</taxon>
        <taxon>Candidatus Promineifilum</taxon>
    </lineage>
</organism>
<keyword evidence="10" id="KW-1185">Reference proteome</keyword>
<evidence type="ECO:0000256" key="8">
    <source>
        <dbReference type="PIRSR" id="PIRSR001123-2"/>
    </source>
</evidence>
<dbReference type="Pfam" id="PF05343">
    <property type="entry name" value="Peptidase_M42"/>
    <property type="match status" value="1"/>
</dbReference>
<evidence type="ECO:0000256" key="5">
    <source>
        <dbReference type="ARBA" id="ARBA00022801"/>
    </source>
</evidence>
<dbReference type="InterPro" id="IPR051464">
    <property type="entry name" value="Peptidase_M42_aminopept"/>
</dbReference>
<reference evidence="9" key="1">
    <citation type="submission" date="2016-01" db="EMBL/GenBank/DDBJ databases">
        <authorList>
            <person name="Mcilroy J.S."/>
            <person name="Karst M S."/>
            <person name="Albertsen M."/>
        </authorList>
    </citation>
    <scope>NUCLEOTIDE SEQUENCE</scope>
    <source>
        <strain evidence="9">Cfx-K</strain>
    </source>
</reference>
<dbReference type="EMBL" id="LN890655">
    <property type="protein sequence ID" value="CUS01931.1"/>
    <property type="molecule type" value="Genomic_DNA"/>
</dbReference>
<feature type="binding site" evidence="8">
    <location>
        <position position="166"/>
    </location>
    <ligand>
        <name>Zn(2+)</name>
        <dbReference type="ChEBI" id="CHEBI:29105"/>
        <label>2</label>
    </ligand>
</feature>
<dbReference type="PIRSF" id="PIRSF001123">
    <property type="entry name" value="PepA_GA"/>
    <property type="match status" value="1"/>
</dbReference>
<dbReference type="KEGG" id="pbf:CFX0092_A0050"/>
<dbReference type="Proteomes" id="UP000215027">
    <property type="component" value="Chromosome I"/>
</dbReference>
<feature type="binding site" evidence="8">
    <location>
        <position position="197"/>
    </location>
    <ligand>
        <name>Zn(2+)</name>
        <dbReference type="ChEBI" id="CHEBI:29105"/>
        <label>2</label>
    </ligand>
</feature>
<evidence type="ECO:0000256" key="2">
    <source>
        <dbReference type="ARBA" id="ARBA00022438"/>
    </source>
</evidence>
<evidence type="ECO:0000256" key="1">
    <source>
        <dbReference type="ARBA" id="ARBA00006272"/>
    </source>
</evidence>
<feature type="binding site" evidence="8">
    <location>
        <position position="65"/>
    </location>
    <ligand>
        <name>Zn(2+)</name>
        <dbReference type="ChEBI" id="CHEBI:29105"/>
        <label>1</label>
    </ligand>
</feature>
<dbReference type="PANTHER" id="PTHR32481:SF0">
    <property type="entry name" value="AMINOPEPTIDASE YPDE-RELATED"/>
    <property type="match status" value="1"/>
</dbReference>
<protein>
    <submittedName>
        <fullName evidence="9">Aminopeptidase</fullName>
        <ecNumber evidence="9">3.4.11.-</ecNumber>
    </submittedName>
</protein>
<keyword evidence="3" id="KW-0645">Protease</keyword>
<sequence>MNDLIRSLVEAYGPSGFEDRVRDLIRPLVEPHADEVTVDALGNLIVHRRPATDAANPLKVMIAAHMDEIGVMVTHVTEKGFLRFTNIGGVGSHTLLGGRVRFANGTVGVIGCDRLDDANTIHPLNKHFIDVGATGRDDCPVRVGDAAHFDRPFEARGQHLTAKSMDDRIGCAIAIEALRRLSAGSHDLYFVFSVQEEVGTRGAEAAANGIMPDVSIALDVTRTGDVPESRPMDVRLGAGPAIKVKDSGMIAHPGLVRLMRRRAEEAGIPYQLEVLEGGTTDARPMQLAGAGSAAGCISIPTRYIHSPSETLDAGDVAQCVDLLVAILSGEMDLA</sequence>
<evidence type="ECO:0000256" key="6">
    <source>
        <dbReference type="PIRNR" id="PIRNR001123"/>
    </source>
</evidence>
<dbReference type="InterPro" id="IPR023367">
    <property type="entry name" value="Peptidase_M42_dom2"/>
</dbReference>
<dbReference type="SUPFAM" id="SSF53187">
    <property type="entry name" value="Zn-dependent exopeptidases"/>
    <property type="match status" value="1"/>
</dbReference>
<dbReference type="AlphaFoldDB" id="A0A160SXC8"/>
<evidence type="ECO:0000256" key="3">
    <source>
        <dbReference type="ARBA" id="ARBA00022670"/>
    </source>
</evidence>
<feature type="binding site" evidence="8">
    <location>
        <position position="219"/>
    </location>
    <ligand>
        <name>Zn(2+)</name>
        <dbReference type="ChEBI" id="CHEBI:29105"/>
        <label>1</label>
    </ligand>
</feature>
<evidence type="ECO:0000256" key="7">
    <source>
        <dbReference type="PIRSR" id="PIRSR001123-1"/>
    </source>
</evidence>
<dbReference type="GO" id="GO:0006508">
    <property type="term" value="P:proteolysis"/>
    <property type="evidence" value="ECO:0007669"/>
    <property type="project" value="UniProtKB-KW"/>
</dbReference>
<gene>
    <name evidence="9" type="primary">celM</name>
    <name evidence="9" type="ORF">CFX0092_A0050</name>
</gene>
<dbReference type="GO" id="GO:0004177">
    <property type="term" value="F:aminopeptidase activity"/>
    <property type="evidence" value="ECO:0007669"/>
    <property type="project" value="UniProtKB-UniRule"/>
</dbReference>
<evidence type="ECO:0000313" key="10">
    <source>
        <dbReference type="Proteomes" id="UP000215027"/>
    </source>
</evidence>
<feature type="binding site" evidence="8">
    <location>
        <position position="305"/>
    </location>
    <ligand>
        <name>Zn(2+)</name>
        <dbReference type="ChEBI" id="CHEBI:29105"/>
        <label>2</label>
    </ligand>
</feature>
<accession>A0A160SXC8</accession>
<dbReference type="GO" id="GO:0046872">
    <property type="term" value="F:metal ion binding"/>
    <property type="evidence" value="ECO:0007669"/>
    <property type="project" value="UniProtKB-UniRule"/>
</dbReference>
<dbReference type="EC" id="3.4.11.-" evidence="9"/>
<feature type="active site" description="Proton acceptor" evidence="7">
    <location>
        <position position="196"/>
    </location>
</feature>
<dbReference type="RefSeq" id="WP_095041604.1">
    <property type="nucleotide sequence ID" value="NZ_LN890655.1"/>
</dbReference>
<dbReference type="Gene3D" id="3.40.630.10">
    <property type="entry name" value="Zn peptidases"/>
    <property type="match status" value="1"/>
</dbReference>
<dbReference type="Gene3D" id="2.40.30.40">
    <property type="entry name" value="Peptidase M42, domain 2"/>
    <property type="match status" value="1"/>
</dbReference>
<dbReference type="PANTHER" id="PTHR32481">
    <property type="entry name" value="AMINOPEPTIDASE"/>
    <property type="match status" value="1"/>
</dbReference>
<comment type="similarity">
    <text evidence="1 6">Belongs to the peptidase M42 family.</text>
</comment>
<dbReference type="InterPro" id="IPR008007">
    <property type="entry name" value="Peptidase_M42"/>
</dbReference>
<comment type="cofactor">
    <cofactor evidence="8">
        <name>a divalent metal cation</name>
        <dbReference type="ChEBI" id="CHEBI:60240"/>
    </cofactor>
    <text evidence="8">Binds 2 divalent metal cations per subunit.</text>
</comment>
<dbReference type="SUPFAM" id="SSF101821">
    <property type="entry name" value="Aminopeptidase/glucanase lid domain"/>
    <property type="match status" value="1"/>
</dbReference>